<dbReference type="HAMAP" id="MF_01463_A">
    <property type="entry name" value="SecD_A"/>
    <property type="match status" value="1"/>
</dbReference>
<dbReference type="PANTHER" id="PTHR30081:SF1">
    <property type="entry name" value="PROTEIN TRANSLOCASE SUBUNIT SECD"/>
    <property type="match status" value="1"/>
</dbReference>
<name>A0ABD5QKH2_9EURY</name>
<dbReference type="EMBL" id="JBHSJG010000049">
    <property type="protein sequence ID" value="MFC4989512.1"/>
    <property type="molecule type" value="Genomic_DNA"/>
</dbReference>
<dbReference type="PANTHER" id="PTHR30081">
    <property type="entry name" value="PROTEIN-EXPORT MEMBRANE PROTEIN SEC"/>
    <property type="match status" value="1"/>
</dbReference>
<dbReference type="GO" id="GO:0006605">
    <property type="term" value="P:protein targeting"/>
    <property type="evidence" value="ECO:0007669"/>
    <property type="project" value="UniProtKB-UniRule"/>
</dbReference>
<feature type="transmembrane region" description="Helical" evidence="9">
    <location>
        <begin position="12"/>
        <end position="34"/>
    </location>
</feature>
<dbReference type="GO" id="GO:0005886">
    <property type="term" value="C:plasma membrane"/>
    <property type="evidence" value="ECO:0007669"/>
    <property type="project" value="UniProtKB-SubCell"/>
</dbReference>
<dbReference type="NCBIfam" id="NF006215">
    <property type="entry name" value="PRK08343.1-1"/>
    <property type="match status" value="1"/>
</dbReference>
<dbReference type="Gene3D" id="1.20.1640.10">
    <property type="entry name" value="Multidrug efflux transporter AcrB transmembrane domain"/>
    <property type="match status" value="1"/>
</dbReference>
<feature type="transmembrane region" description="Helical" evidence="9">
    <location>
        <begin position="372"/>
        <end position="391"/>
    </location>
</feature>
<comment type="subcellular location">
    <subcellularLocation>
        <location evidence="1 9">Cell membrane</location>
        <topology evidence="1 9">Multi-pass membrane protein</topology>
    </subcellularLocation>
</comment>
<evidence type="ECO:0000256" key="1">
    <source>
        <dbReference type="ARBA" id="ARBA00004651"/>
    </source>
</evidence>
<evidence type="ECO:0000313" key="11">
    <source>
        <dbReference type="EMBL" id="MFC4989512.1"/>
    </source>
</evidence>
<feature type="transmembrane region" description="Helical" evidence="9">
    <location>
        <begin position="426"/>
        <end position="448"/>
    </location>
</feature>
<feature type="transmembrane region" description="Helical" evidence="9">
    <location>
        <begin position="469"/>
        <end position="489"/>
    </location>
</feature>
<evidence type="ECO:0000256" key="3">
    <source>
        <dbReference type="ARBA" id="ARBA00022475"/>
    </source>
</evidence>
<dbReference type="InterPro" id="IPR048634">
    <property type="entry name" value="SecD_SecF_C"/>
</dbReference>
<keyword evidence="6 9" id="KW-1133">Transmembrane helix</keyword>
<dbReference type="GO" id="GO:0065002">
    <property type="term" value="P:intracellular protein transmembrane transport"/>
    <property type="evidence" value="ECO:0007669"/>
    <property type="project" value="UniProtKB-UniRule"/>
</dbReference>
<keyword evidence="8 9" id="KW-0472">Membrane</keyword>
<comment type="similarity">
    <text evidence="9">Belongs to the SecD/SecF family. SecD subfamily.</text>
</comment>
<comment type="caution">
    <text evidence="11">The sequence shown here is derived from an EMBL/GenBank/DDBJ whole genome shotgun (WGS) entry which is preliminary data.</text>
</comment>
<feature type="domain" description="Protein export membrane protein SecD/SecF C-terminal" evidence="10">
    <location>
        <begin position="353"/>
        <end position="512"/>
    </location>
</feature>
<protein>
    <recommendedName>
        <fullName evidence="9">Protein-export membrane protein SecD</fullName>
    </recommendedName>
</protein>
<gene>
    <name evidence="9" type="primary">secD</name>
    <name evidence="11" type="ORF">ACFPFO_17460</name>
</gene>
<accession>A0ABD5QKH2</accession>
<evidence type="ECO:0000256" key="8">
    <source>
        <dbReference type="ARBA" id="ARBA00023136"/>
    </source>
</evidence>
<comment type="function">
    <text evidence="9">Involved in protein export.</text>
</comment>
<feature type="transmembrane region" description="Helical" evidence="9">
    <location>
        <begin position="495"/>
        <end position="513"/>
    </location>
</feature>
<keyword evidence="4 9" id="KW-0812">Transmembrane</keyword>
<dbReference type="RefSeq" id="WP_224827743.1">
    <property type="nucleotide sequence ID" value="NZ_JAIVEF010000002.1"/>
</dbReference>
<dbReference type="Pfam" id="PF02355">
    <property type="entry name" value="SecD_SecF_C"/>
    <property type="match status" value="1"/>
</dbReference>
<sequence length="528" mass="55612">MGLRSVVGAHWRVILLVILVGVALVALFVPGGLLPQDEFAGGGNESADAGASPTNLAYGLGLDGGTRISAPVVGTTAEELEIEPDRAGEVEATLEDELGVDSANVSVQFHQDSGFHTAELFVDDVSHEEFAAALRAAGVDATEGDVRDGVTQSTRDSIIRTIETKINEAGLSGGRVSQSSAPNGQYYIVTEVPDRTPAELRTLLSERGIVEVRAHYPDGEGGQTNETVLEQGDFAGVDPAAYNEQNGHHVPVSVSEEAAPEFQAAMNEYGFTGPGVGQCGFGEPGTDGQNYCLLTIVDGEVVDAHSMGPDLAGPMRSGEWVEDPQFVMLAPSQTEAQALSVNLRAGSLRAPLDFENDRTFSVEPALAEQFKLFSLVTGVLSVLTVSGVVYLRYADRRVAGPMVVTALAEVVILLGFAAAIRMPLDLSHVAGFIAVVGTGVDDLIIIADEVMEEGDVNSRRVFASRFRKAFWVIGAAAATTIIAMAPLAVLSLGDLRGFAIITILGVLIGVFVTRPAYGDILRYLLTGE</sequence>
<proteinExistence type="inferred from homology"/>
<keyword evidence="3 9" id="KW-1003">Cell membrane</keyword>
<evidence type="ECO:0000256" key="6">
    <source>
        <dbReference type="ARBA" id="ARBA00022989"/>
    </source>
</evidence>
<feature type="transmembrane region" description="Helical" evidence="9">
    <location>
        <begin position="398"/>
        <end position="420"/>
    </location>
</feature>
<comment type="subunit">
    <text evidence="9">Part of the protein translocation apparatus. Forms a complex with SecF.</text>
</comment>
<evidence type="ECO:0000256" key="9">
    <source>
        <dbReference type="HAMAP-Rule" id="MF_01463"/>
    </source>
</evidence>
<keyword evidence="5 9" id="KW-0653">Protein transport</keyword>
<dbReference type="Proteomes" id="UP001595925">
    <property type="component" value="Unassembled WGS sequence"/>
</dbReference>
<dbReference type="InterPro" id="IPR024912">
    <property type="entry name" value="SecD_arc"/>
</dbReference>
<keyword evidence="7 9" id="KW-0811">Translocation</keyword>
<organism evidence="11 12">
    <name type="scientific">Saliphagus infecundisoli</name>
    <dbReference type="NCBI Taxonomy" id="1849069"/>
    <lineage>
        <taxon>Archaea</taxon>
        <taxon>Methanobacteriati</taxon>
        <taxon>Methanobacteriota</taxon>
        <taxon>Stenosarchaea group</taxon>
        <taxon>Halobacteria</taxon>
        <taxon>Halobacteriales</taxon>
        <taxon>Natrialbaceae</taxon>
        <taxon>Saliphagus</taxon>
    </lineage>
</organism>
<keyword evidence="12" id="KW-1185">Reference proteome</keyword>
<dbReference type="AlphaFoldDB" id="A0ABD5QKH2"/>
<evidence type="ECO:0000256" key="4">
    <source>
        <dbReference type="ARBA" id="ARBA00022692"/>
    </source>
</evidence>
<keyword evidence="2 9" id="KW-0813">Transport</keyword>
<dbReference type="SUPFAM" id="SSF82866">
    <property type="entry name" value="Multidrug efflux transporter AcrB transmembrane domain"/>
    <property type="match status" value="1"/>
</dbReference>
<evidence type="ECO:0000256" key="2">
    <source>
        <dbReference type="ARBA" id="ARBA00022448"/>
    </source>
</evidence>
<evidence type="ECO:0000256" key="7">
    <source>
        <dbReference type="ARBA" id="ARBA00023010"/>
    </source>
</evidence>
<reference evidence="11 12" key="1">
    <citation type="journal article" date="2019" name="Int. J. Syst. Evol. Microbiol.">
        <title>The Global Catalogue of Microorganisms (GCM) 10K type strain sequencing project: providing services to taxonomists for standard genome sequencing and annotation.</title>
        <authorList>
            <consortium name="The Broad Institute Genomics Platform"/>
            <consortium name="The Broad Institute Genome Sequencing Center for Infectious Disease"/>
            <person name="Wu L."/>
            <person name="Ma J."/>
        </authorList>
    </citation>
    <scope>NUCLEOTIDE SEQUENCE [LARGE SCALE GENOMIC DNA]</scope>
    <source>
        <strain evidence="11 12">CGMCC 1.15824</strain>
    </source>
</reference>
<evidence type="ECO:0000256" key="5">
    <source>
        <dbReference type="ARBA" id="ARBA00022927"/>
    </source>
</evidence>
<evidence type="ECO:0000259" key="10">
    <source>
        <dbReference type="Pfam" id="PF02355"/>
    </source>
</evidence>
<evidence type="ECO:0000313" key="12">
    <source>
        <dbReference type="Proteomes" id="UP001595925"/>
    </source>
</evidence>
<dbReference type="InterPro" id="IPR022813">
    <property type="entry name" value="SecD/SecF_arch_bac"/>
</dbReference>